<keyword evidence="3" id="KW-0732">Signal</keyword>
<organism evidence="5 6">
    <name type="scientific">Rhizobium lusitanum</name>
    <dbReference type="NCBI Taxonomy" id="293958"/>
    <lineage>
        <taxon>Bacteria</taxon>
        <taxon>Pseudomonadati</taxon>
        <taxon>Pseudomonadota</taxon>
        <taxon>Alphaproteobacteria</taxon>
        <taxon>Hyphomicrobiales</taxon>
        <taxon>Rhizobiaceae</taxon>
        <taxon>Rhizobium/Agrobacterium group</taxon>
        <taxon>Rhizobium</taxon>
    </lineage>
</organism>
<dbReference type="InterPro" id="IPR050309">
    <property type="entry name" value="Type-B_Carboxylest/Lipase"/>
</dbReference>
<comment type="caution">
    <text evidence="5">The sequence shown here is derived from an EMBL/GenBank/DDBJ whole genome shotgun (WGS) entry which is preliminary data.</text>
</comment>
<dbReference type="Pfam" id="PF00135">
    <property type="entry name" value="COesterase"/>
    <property type="match status" value="1"/>
</dbReference>
<dbReference type="PROSITE" id="PS00122">
    <property type="entry name" value="CARBOXYLESTERASE_B_1"/>
    <property type="match status" value="1"/>
</dbReference>
<reference evidence="5 6" key="1">
    <citation type="submission" date="2019-12" db="EMBL/GenBank/DDBJ databases">
        <title>Rhizobium genotypes associated with high levels of biological nitrogen fixation by grain legumes in a temperate-maritime cropping system.</title>
        <authorList>
            <person name="Maluk M."/>
            <person name="Francesc Ferrando Molina F."/>
            <person name="Lopez Del Egido L."/>
            <person name="Lafos M."/>
            <person name="Langarica-Fuentes A."/>
            <person name="Gebre Yohannes G."/>
            <person name="Young M.W."/>
            <person name="Martin P."/>
            <person name="Gantlett R."/>
            <person name="Kenicer G."/>
            <person name="Hawes C."/>
            <person name="Begg G.S."/>
            <person name="Quilliam R.S."/>
            <person name="Squire G.R."/>
            <person name="Poole P.S."/>
            <person name="Young P.W."/>
            <person name="Iannetta P.M."/>
            <person name="James E.K."/>
        </authorList>
    </citation>
    <scope>NUCLEOTIDE SEQUENCE [LARGE SCALE GENOMIC DNA]</scope>
    <source>
        <strain evidence="5 6">JHI1118</strain>
    </source>
</reference>
<comment type="similarity">
    <text evidence="1 3">Belongs to the type-B carboxylesterase/lipase family.</text>
</comment>
<evidence type="ECO:0000256" key="2">
    <source>
        <dbReference type="ARBA" id="ARBA00022801"/>
    </source>
</evidence>
<dbReference type="EC" id="3.1.1.-" evidence="3"/>
<evidence type="ECO:0000313" key="6">
    <source>
        <dbReference type="Proteomes" id="UP000483035"/>
    </source>
</evidence>
<dbReference type="SUPFAM" id="SSF53474">
    <property type="entry name" value="alpha/beta-Hydrolases"/>
    <property type="match status" value="1"/>
</dbReference>
<proteinExistence type="inferred from homology"/>
<dbReference type="AlphaFoldDB" id="A0A6L9UK63"/>
<evidence type="ECO:0000256" key="3">
    <source>
        <dbReference type="RuleBase" id="RU361235"/>
    </source>
</evidence>
<gene>
    <name evidence="5" type="ORF">GR212_33660</name>
</gene>
<feature type="signal peptide" evidence="3">
    <location>
        <begin position="1"/>
        <end position="32"/>
    </location>
</feature>
<dbReference type="InterPro" id="IPR019826">
    <property type="entry name" value="Carboxylesterase_B_AS"/>
</dbReference>
<name>A0A6L9UK63_9HYPH</name>
<sequence length="540" mass="57028">MYILIAPLRGGKRLLLSAAVATALFSAPSAYSAAAPQVDSGQEILVGTSAPGLAKFMGIRYAQAPTGDLRWKPPVPAIVASGTVDATKPGAGCPQGKSPWGTPSSNEDCLFLNVTVPTDGKGMKFWQRKPVMVFFHGGGFTGGSGDVYDADALAKENDVIVVTVNYRLGALGFLAHPALDAEDHVVANYGLLDQQQSLRWVRDNIAAFGGNPNNVTIFGESAGAIGIYTHIVSPMAAGLFQKAIIESGAPADEALQAAEDQGKTLAQKVGCPADASPTAAACLRKAPVDALVSAEATPIATIIDGKLLTGPITDALKAGEYNRVPVINGTNHDEGNLIAGFMFDLSGAPLAAKEYNKALQSIGSFIPRVGFTDAAIPAIAKTYDPEKYKVPGLAAAQVITDGVIACPAYEINRIMAKYSPTFEYEMADTDARSIVAPPISFPYRAGHFSELQYLFNLSSITLKGTPEMTDAQKALGKQMRAYWANFARTGNPSGKGAPAWPRFEEAKAGPVQSLNKPQSRSVTNFATQHQCDFWASVERK</sequence>
<feature type="domain" description="Carboxylesterase type B" evidence="4">
    <location>
        <begin position="52"/>
        <end position="534"/>
    </location>
</feature>
<dbReference type="Proteomes" id="UP000483035">
    <property type="component" value="Unassembled WGS sequence"/>
</dbReference>
<keyword evidence="2 3" id="KW-0378">Hydrolase</keyword>
<accession>A0A6L9UK63</accession>
<protein>
    <recommendedName>
        <fullName evidence="3">Carboxylic ester hydrolase</fullName>
        <ecNumber evidence="3">3.1.1.-</ecNumber>
    </recommendedName>
</protein>
<evidence type="ECO:0000259" key="4">
    <source>
        <dbReference type="Pfam" id="PF00135"/>
    </source>
</evidence>
<dbReference type="PANTHER" id="PTHR11559">
    <property type="entry name" value="CARBOXYLESTERASE"/>
    <property type="match status" value="1"/>
</dbReference>
<dbReference type="Gene3D" id="3.40.50.1820">
    <property type="entry name" value="alpha/beta hydrolase"/>
    <property type="match status" value="1"/>
</dbReference>
<dbReference type="InterPro" id="IPR029058">
    <property type="entry name" value="AB_hydrolase_fold"/>
</dbReference>
<evidence type="ECO:0000256" key="1">
    <source>
        <dbReference type="ARBA" id="ARBA00005964"/>
    </source>
</evidence>
<dbReference type="GO" id="GO:0016787">
    <property type="term" value="F:hydrolase activity"/>
    <property type="evidence" value="ECO:0007669"/>
    <property type="project" value="UniProtKB-KW"/>
</dbReference>
<dbReference type="RefSeq" id="WP_163993832.1">
    <property type="nucleotide sequence ID" value="NZ_WUEY01000032.1"/>
</dbReference>
<evidence type="ECO:0000313" key="5">
    <source>
        <dbReference type="EMBL" id="NEI74497.1"/>
    </source>
</evidence>
<dbReference type="EMBL" id="WUEY01000032">
    <property type="protein sequence ID" value="NEI74497.1"/>
    <property type="molecule type" value="Genomic_DNA"/>
</dbReference>
<feature type="chain" id="PRO_5027166200" description="Carboxylic ester hydrolase" evidence="3">
    <location>
        <begin position="33"/>
        <end position="540"/>
    </location>
</feature>
<dbReference type="InterPro" id="IPR002018">
    <property type="entry name" value="CarbesteraseB"/>
</dbReference>